<evidence type="ECO:0000256" key="9">
    <source>
        <dbReference type="ARBA" id="ARBA00023136"/>
    </source>
</evidence>
<comment type="similarity">
    <text evidence="2 10">Belongs to the glycosyltransferase 31 family.</text>
</comment>
<dbReference type="Pfam" id="PF01762">
    <property type="entry name" value="Galactosyl_T"/>
    <property type="match status" value="1"/>
</dbReference>
<organism evidence="12 13">
    <name type="scientific">Crucibulum laeve</name>
    <dbReference type="NCBI Taxonomy" id="68775"/>
    <lineage>
        <taxon>Eukaryota</taxon>
        <taxon>Fungi</taxon>
        <taxon>Dikarya</taxon>
        <taxon>Basidiomycota</taxon>
        <taxon>Agaricomycotina</taxon>
        <taxon>Agaricomycetes</taxon>
        <taxon>Agaricomycetidae</taxon>
        <taxon>Agaricales</taxon>
        <taxon>Agaricineae</taxon>
        <taxon>Nidulariaceae</taxon>
        <taxon>Crucibulum</taxon>
    </lineage>
</organism>
<feature type="compositionally biased region" description="Low complexity" evidence="11">
    <location>
        <begin position="17"/>
        <end position="27"/>
    </location>
</feature>
<dbReference type="EMBL" id="ML213721">
    <property type="protein sequence ID" value="TFK31665.1"/>
    <property type="molecule type" value="Genomic_DNA"/>
</dbReference>
<keyword evidence="3 10" id="KW-0328">Glycosyltransferase</keyword>
<reference evidence="12 13" key="1">
    <citation type="journal article" date="2019" name="Nat. Ecol. Evol.">
        <title>Megaphylogeny resolves global patterns of mushroom evolution.</title>
        <authorList>
            <person name="Varga T."/>
            <person name="Krizsan K."/>
            <person name="Foldi C."/>
            <person name="Dima B."/>
            <person name="Sanchez-Garcia M."/>
            <person name="Sanchez-Ramirez S."/>
            <person name="Szollosi G.J."/>
            <person name="Szarkandi J.G."/>
            <person name="Papp V."/>
            <person name="Albert L."/>
            <person name="Andreopoulos W."/>
            <person name="Angelini C."/>
            <person name="Antonin V."/>
            <person name="Barry K.W."/>
            <person name="Bougher N.L."/>
            <person name="Buchanan P."/>
            <person name="Buyck B."/>
            <person name="Bense V."/>
            <person name="Catcheside P."/>
            <person name="Chovatia M."/>
            <person name="Cooper J."/>
            <person name="Damon W."/>
            <person name="Desjardin D."/>
            <person name="Finy P."/>
            <person name="Geml J."/>
            <person name="Haridas S."/>
            <person name="Hughes K."/>
            <person name="Justo A."/>
            <person name="Karasinski D."/>
            <person name="Kautmanova I."/>
            <person name="Kiss B."/>
            <person name="Kocsube S."/>
            <person name="Kotiranta H."/>
            <person name="LaButti K.M."/>
            <person name="Lechner B.E."/>
            <person name="Liimatainen K."/>
            <person name="Lipzen A."/>
            <person name="Lukacs Z."/>
            <person name="Mihaltcheva S."/>
            <person name="Morgado L.N."/>
            <person name="Niskanen T."/>
            <person name="Noordeloos M.E."/>
            <person name="Ohm R.A."/>
            <person name="Ortiz-Santana B."/>
            <person name="Ovrebo C."/>
            <person name="Racz N."/>
            <person name="Riley R."/>
            <person name="Savchenko A."/>
            <person name="Shiryaev A."/>
            <person name="Soop K."/>
            <person name="Spirin V."/>
            <person name="Szebenyi C."/>
            <person name="Tomsovsky M."/>
            <person name="Tulloss R.E."/>
            <person name="Uehling J."/>
            <person name="Grigoriev I.V."/>
            <person name="Vagvolgyi C."/>
            <person name="Papp T."/>
            <person name="Martin F.M."/>
            <person name="Miettinen O."/>
            <person name="Hibbett D.S."/>
            <person name="Nagy L.G."/>
        </authorList>
    </citation>
    <scope>NUCLEOTIDE SEQUENCE [LARGE SCALE GENOMIC DNA]</scope>
    <source>
        <strain evidence="12 13">CBS 166.37</strain>
    </source>
</reference>
<evidence type="ECO:0000313" key="12">
    <source>
        <dbReference type="EMBL" id="TFK31665.1"/>
    </source>
</evidence>
<gene>
    <name evidence="12" type="ORF">BDQ12DRAFT_693758</name>
</gene>
<evidence type="ECO:0000256" key="6">
    <source>
        <dbReference type="ARBA" id="ARBA00022968"/>
    </source>
</evidence>
<dbReference type="STRING" id="68775.A0A5C3LGC6"/>
<evidence type="ECO:0000256" key="5">
    <source>
        <dbReference type="ARBA" id="ARBA00022692"/>
    </source>
</evidence>
<name>A0A5C3LGC6_9AGAR</name>
<evidence type="ECO:0000256" key="10">
    <source>
        <dbReference type="RuleBase" id="RU363063"/>
    </source>
</evidence>
<evidence type="ECO:0000256" key="4">
    <source>
        <dbReference type="ARBA" id="ARBA00022679"/>
    </source>
</evidence>
<protein>
    <recommendedName>
        <fullName evidence="10">Hexosyltransferase</fullName>
        <ecNumber evidence="10">2.4.1.-</ecNumber>
    </recommendedName>
</protein>
<dbReference type="PANTHER" id="PTHR11214:SF351">
    <property type="entry name" value="BETA-1,3-GALACTOSYLTRANSFERASE PVG3"/>
    <property type="match status" value="1"/>
</dbReference>
<evidence type="ECO:0000256" key="8">
    <source>
        <dbReference type="ARBA" id="ARBA00023034"/>
    </source>
</evidence>
<dbReference type="Gene3D" id="3.90.550.50">
    <property type="match status" value="1"/>
</dbReference>
<dbReference type="Proteomes" id="UP000308652">
    <property type="component" value="Unassembled WGS sequence"/>
</dbReference>
<evidence type="ECO:0000256" key="7">
    <source>
        <dbReference type="ARBA" id="ARBA00022989"/>
    </source>
</evidence>
<dbReference type="GO" id="GO:0016758">
    <property type="term" value="F:hexosyltransferase activity"/>
    <property type="evidence" value="ECO:0007669"/>
    <property type="project" value="InterPro"/>
</dbReference>
<keyword evidence="8 10" id="KW-0333">Golgi apparatus</keyword>
<comment type="subcellular location">
    <subcellularLocation>
        <location evidence="1 10">Golgi apparatus membrane</location>
        <topology evidence="1 10">Single-pass type II membrane protein</topology>
    </subcellularLocation>
</comment>
<dbReference type="GO" id="GO:0000139">
    <property type="term" value="C:Golgi membrane"/>
    <property type="evidence" value="ECO:0007669"/>
    <property type="project" value="UniProtKB-SubCell"/>
</dbReference>
<evidence type="ECO:0000256" key="3">
    <source>
        <dbReference type="ARBA" id="ARBA00022676"/>
    </source>
</evidence>
<keyword evidence="6 10" id="KW-0735">Signal-anchor</keyword>
<keyword evidence="7 10" id="KW-1133">Transmembrane helix</keyword>
<feature type="region of interest" description="Disordered" evidence="11">
    <location>
        <begin position="1"/>
        <end position="33"/>
    </location>
</feature>
<sequence length="435" mass="49694">MYPPSRYAPVPNDDDSPSPSNPTSTSSAWPQSSTLRRPPICALRIYCLVLRTPHLVVLFLSFIGLLTVYHLYWGPAPIEFIYNLEPRPSWLDTPLPAGHEPLILRLAIITHIKESDRRKAIRDNVLSGLDITSASPSRSNSSYSRPFSSNSSSEIQIEYRFFAGRAPPAGFFSWGKSPNERILEENRRFGDITVLDVDDVPERVSEKRYGALIWGGSAPTGSYDYFMTMDSDTFCRFPVLARRLQHLYGQKNIKPREQPVLIGRMSTQMIYYQSTHSEKEGWEDRADRHGRGVDEMFRGPWYQYPVGIGYMMSSSLITSLLSATPPLPHHIPYPMDDVMVGSWVAGLQHLPDRSTDWLAQYDSSSPPHIVHPKPYIPHAVETTIIDDYHGWHDWPLRRGRWYASQIGWGSVCVHHASPGKMKTLRGRKEIREEWK</sequence>
<dbReference type="AlphaFoldDB" id="A0A5C3LGC6"/>
<evidence type="ECO:0000256" key="11">
    <source>
        <dbReference type="SAM" id="MobiDB-lite"/>
    </source>
</evidence>
<dbReference type="OrthoDB" id="3001461at2759"/>
<keyword evidence="9 10" id="KW-0472">Membrane</keyword>
<dbReference type="PANTHER" id="PTHR11214">
    <property type="entry name" value="BETA-1,3-N-ACETYLGLUCOSAMINYLTRANSFERASE"/>
    <property type="match status" value="1"/>
</dbReference>
<keyword evidence="13" id="KW-1185">Reference proteome</keyword>
<evidence type="ECO:0000256" key="2">
    <source>
        <dbReference type="ARBA" id="ARBA00008661"/>
    </source>
</evidence>
<evidence type="ECO:0000256" key="1">
    <source>
        <dbReference type="ARBA" id="ARBA00004323"/>
    </source>
</evidence>
<feature type="transmembrane region" description="Helical" evidence="10">
    <location>
        <begin position="54"/>
        <end position="73"/>
    </location>
</feature>
<proteinExistence type="inferred from homology"/>
<dbReference type="InterPro" id="IPR002659">
    <property type="entry name" value="Glyco_trans_31"/>
</dbReference>
<keyword evidence="5 10" id="KW-0812">Transmembrane</keyword>
<accession>A0A5C3LGC6</accession>
<dbReference type="EC" id="2.4.1.-" evidence="10"/>
<keyword evidence="4" id="KW-0808">Transferase</keyword>
<evidence type="ECO:0000313" key="13">
    <source>
        <dbReference type="Proteomes" id="UP000308652"/>
    </source>
</evidence>